<keyword evidence="1" id="KW-0805">Transcription regulation</keyword>
<dbReference type="SUPFAM" id="SSF46785">
    <property type="entry name" value="Winged helix' DNA-binding domain"/>
    <property type="match status" value="1"/>
</dbReference>
<dbReference type="InterPro" id="IPR036388">
    <property type="entry name" value="WH-like_DNA-bd_sf"/>
</dbReference>
<dbReference type="RefSeq" id="WP_076431074.1">
    <property type="nucleotide sequence ID" value="NZ_FTNO01000003.1"/>
</dbReference>
<feature type="domain" description="HTH arsR-type" evidence="4">
    <location>
        <begin position="28"/>
        <end position="124"/>
    </location>
</feature>
<dbReference type="PROSITE" id="PS50987">
    <property type="entry name" value="HTH_ARSR_2"/>
    <property type="match status" value="1"/>
</dbReference>
<evidence type="ECO:0000313" key="5">
    <source>
        <dbReference type="EMBL" id="SIR64852.1"/>
    </source>
</evidence>
<dbReference type="OrthoDB" id="46231at2157"/>
<dbReference type="PANTHER" id="PTHR43132:SF2">
    <property type="entry name" value="ARSENICAL RESISTANCE OPERON REPRESSOR ARSR-RELATED"/>
    <property type="match status" value="1"/>
</dbReference>
<gene>
    <name evidence="5" type="ORF">SAMN05421858_3110</name>
</gene>
<sequence length="124" mass="13628">MKNEPPTEPATDPQQSVECGCCSTGQLLSEDDIRKDVTLLSATANYTRYEALRRIAASTNGVCVCELAPTLGVSQSAVSHALSRLHTDGLVTRRKDGRWRYYEATAQAETLLSALDTIRQMDHE</sequence>
<evidence type="ECO:0000256" key="2">
    <source>
        <dbReference type="ARBA" id="ARBA00023125"/>
    </source>
</evidence>
<evidence type="ECO:0000259" key="4">
    <source>
        <dbReference type="PROSITE" id="PS50987"/>
    </source>
</evidence>
<keyword evidence="3" id="KW-0804">Transcription</keyword>
<dbReference type="GO" id="GO:0003677">
    <property type="term" value="F:DNA binding"/>
    <property type="evidence" value="ECO:0007669"/>
    <property type="project" value="UniProtKB-KW"/>
</dbReference>
<evidence type="ECO:0000256" key="3">
    <source>
        <dbReference type="ARBA" id="ARBA00023163"/>
    </source>
</evidence>
<dbReference type="CDD" id="cd00090">
    <property type="entry name" value="HTH_ARSR"/>
    <property type="match status" value="1"/>
</dbReference>
<dbReference type="Gene3D" id="1.10.10.10">
    <property type="entry name" value="Winged helix-like DNA-binding domain superfamily/Winged helix DNA-binding domain"/>
    <property type="match status" value="1"/>
</dbReference>
<dbReference type="AlphaFoldDB" id="A0A1N7CMM3"/>
<organism evidence="5 6">
    <name type="scientific">Haladaptatus litoreus</name>
    <dbReference type="NCBI Taxonomy" id="553468"/>
    <lineage>
        <taxon>Archaea</taxon>
        <taxon>Methanobacteriati</taxon>
        <taxon>Methanobacteriota</taxon>
        <taxon>Stenosarchaea group</taxon>
        <taxon>Halobacteria</taxon>
        <taxon>Halobacteriales</taxon>
        <taxon>Haladaptataceae</taxon>
        <taxon>Haladaptatus</taxon>
    </lineage>
</organism>
<keyword evidence="2" id="KW-0238">DNA-binding</keyword>
<dbReference type="SMART" id="SM00418">
    <property type="entry name" value="HTH_ARSR"/>
    <property type="match status" value="1"/>
</dbReference>
<dbReference type="EMBL" id="FTNO01000003">
    <property type="protein sequence ID" value="SIR64852.1"/>
    <property type="molecule type" value="Genomic_DNA"/>
</dbReference>
<evidence type="ECO:0000256" key="1">
    <source>
        <dbReference type="ARBA" id="ARBA00023015"/>
    </source>
</evidence>
<dbReference type="NCBIfam" id="NF033788">
    <property type="entry name" value="HTH_metalloreg"/>
    <property type="match status" value="1"/>
</dbReference>
<dbReference type="PRINTS" id="PR00778">
    <property type="entry name" value="HTHARSR"/>
</dbReference>
<dbReference type="InterPro" id="IPR036390">
    <property type="entry name" value="WH_DNA-bd_sf"/>
</dbReference>
<evidence type="ECO:0000313" key="6">
    <source>
        <dbReference type="Proteomes" id="UP000186914"/>
    </source>
</evidence>
<dbReference type="InterPro" id="IPR001845">
    <property type="entry name" value="HTH_ArsR_DNA-bd_dom"/>
</dbReference>
<protein>
    <submittedName>
        <fullName evidence="5">Transcriptional regulator, ArsR family</fullName>
    </submittedName>
</protein>
<dbReference type="GO" id="GO:0003700">
    <property type="term" value="F:DNA-binding transcription factor activity"/>
    <property type="evidence" value="ECO:0007669"/>
    <property type="project" value="InterPro"/>
</dbReference>
<name>A0A1N7CMM3_9EURY</name>
<reference evidence="6" key="1">
    <citation type="submission" date="2017-01" db="EMBL/GenBank/DDBJ databases">
        <authorList>
            <person name="Varghese N."/>
            <person name="Submissions S."/>
        </authorList>
    </citation>
    <scope>NUCLEOTIDE SEQUENCE [LARGE SCALE GENOMIC DNA]</scope>
    <source>
        <strain evidence="6">CGMCC 1.7737</strain>
    </source>
</reference>
<dbReference type="Pfam" id="PF01022">
    <property type="entry name" value="HTH_5"/>
    <property type="match status" value="1"/>
</dbReference>
<dbReference type="PANTHER" id="PTHR43132">
    <property type="entry name" value="ARSENICAL RESISTANCE OPERON REPRESSOR ARSR-RELATED"/>
    <property type="match status" value="1"/>
</dbReference>
<dbReference type="InterPro" id="IPR051011">
    <property type="entry name" value="Metal_resp_trans_reg"/>
</dbReference>
<dbReference type="InterPro" id="IPR011991">
    <property type="entry name" value="ArsR-like_HTH"/>
</dbReference>
<keyword evidence="6" id="KW-1185">Reference proteome</keyword>
<proteinExistence type="predicted"/>
<dbReference type="Proteomes" id="UP000186914">
    <property type="component" value="Unassembled WGS sequence"/>
</dbReference>
<accession>A0A1N7CMM3</accession>